<dbReference type="Gene3D" id="2.60.120.260">
    <property type="entry name" value="Galactose-binding domain-like"/>
    <property type="match status" value="1"/>
</dbReference>
<sequence>MQNLFIWKYSANLIKKKKNCFFHIIQLLLFIIPFCAIGNGGPIEGCFTQKSGSIKLITKKDIKILSEDLNIELTKDEVHVKVIYRLKNLGGTDVIKYGFPVDYIKEDKYTYISYCNTISNFSYKFNDKEVEYIVEEEADKSKIKGPFIDEGHNIKRDWYITELSFDEQQTSLLEVNYSISPHYNYWGKFIDTNFSFTTNKRFLYDLSPCGFFGDGSIDTLSVTIKKPDYLCFDQINIRGIQDYITYNNHISWYAENYNPSNQALDIDYRTSPTNTEIDEKANHLPNSIIKKINVSSSLKGYPKENLIDLDENTAWVEGVDGFGKGEWIEFEFKEKVFIHGIGILNGYYKNGTVYNQNNRIKSLELSIKVEDLEKKNIENDTTIIHLEPQCFFEEFHNNIQIIYDLGDIGIVYNSYEEMMEKSNSTLKVKIKILDTYSGDKYDDTCISEVLFYGYPHNNKLNHW</sequence>
<keyword evidence="1" id="KW-0812">Transmembrane</keyword>
<dbReference type="Gene3D" id="2.60.40.3680">
    <property type="match status" value="1"/>
</dbReference>
<evidence type="ECO:0000313" key="4">
    <source>
        <dbReference type="Proteomes" id="UP000678679"/>
    </source>
</evidence>
<feature type="domain" description="NAD glycohydrolase translocation F5/8 type C" evidence="2">
    <location>
        <begin position="295"/>
        <end position="452"/>
    </location>
</feature>
<reference evidence="3 4" key="1">
    <citation type="submission" date="2021-05" db="EMBL/GenBank/DDBJ databases">
        <title>Comparative genomic studies on the polysaccharide-degrading batcterial strains of the Flammeovirga genus.</title>
        <authorList>
            <person name="Zewei F."/>
            <person name="Zheng Z."/>
            <person name="Yu L."/>
            <person name="Ruyue G."/>
            <person name="Yanhong M."/>
            <person name="Yuanyuan C."/>
            <person name="Jingyan G."/>
            <person name="Wenjun H."/>
        </authorList>
    </citation>
    <scope>NUCLEOTIDE SEQUENCE [LARGE SCALE GENOMIC DNA]</scope>
    <source>
        <strain evidence="3 4">NBRC:100898</strain>
    </source>
</reference>
<dbReference type="Pfam" id="PF25302">
    <property type="entry name" value="NADase_transloc"/>
    <property type="match status" value="1"/>
</dbReference>
<feature type="transmembrane region" description="Helical" evidence="1">
    <location>
        <begin position="20"/>
        <end position="41"/>
    </location>
</feature>
<keyword evidence="1" id="KW-0472">Membrane</keyword>
<accession>A0AAX1NEY3</accession>
<name>A0AAX1NEY3_9BACT</name>
<dbReference type="EMBL" id="CP076133">
    <property type="protein sequence ID" value="QWG05300.1"/>
    <property type="molecule type" value="Genomic_DNA"/>
</dbReference>
<dbReference type="KEGG" id="fya:KMW28_23040"/>
<dbReference type="NCBIfam" id="NF047619">
    <property type="entry name" value="NADase_discoid"/>
    <property type="match status" value="1"/>
</dbReference>
<gene>
    <name evidence="3" type="ORF">KMW28_23040</name>
</gene>
<organism evidence="3 4">
    <name type="scientific">Flammeovirga yaeyamensis</name>
    <dbReference type="NCBI Taxonomy" id="367791"/>
    <lineage>
        <taxon>Bacteria</taxon>
        <taxon>Pseudomonadati</taxon>
        <taxon>Bacteroidota</taxon>
        <taxon>Cytophagia</taxon>
        <taxon>Cytophagales</taxon>
        <taxon>Flammeovirgaceae</taxon>
        <taxon>Flammeovirga</taxon>
    </lineage>
</organism>
<dbReference type="RefSeq" id="WP_169662036.1">
    <property type="nucleotide sequence ID" value="NZ_CP076133.1"/>
</dbReference>
<evidence type="ECO:0000313" key="3">
    <source>
        <dbReference type="EMBL" id="QWG05300.1"/>
    </source>
</evidence>
<protein>
    <submittedName>
        <fullName evidence="3">Discoidin domain-containing protein</fullName>
    </submittedName>
</protein>
<dbReference type="InterPro" id="IPR057561">
    <property type="entry name" value="NADase_transloc"/>
</dbReference>
<dbReference type="Proteomes" id="UP000678679">
    <property type="component" value="Chromosome 2"/>
</dbReference>
<dbReference type="AlphaFoldDB" id="A0AAX1NEY3"/>
<proteinExistence type="predicted"/>
<dbReference type="SUPFAM" id="SSF49785">
    <property type="entry name" value="Galactose-binding domain-like"/>
    <property type="match status" value="1"/>
</dbReference>
<dbReference type="InterPro" id="IPR008979">
    <property type="entry name" value="Galactose-bd-like_sf"/>
</dbReference>
<evidence type="ECO:0000259" key="2">
    <source>
        <dbReference type="Pfam" id="PF25302"/>
    </source>
</evidence>
<evidence type="ECO:0000256" key="1">
    <source>
        <dbReference type="SAM" id="Phobius"/>
    </source>
</evidence>
<keyword evidence="1" id="KW-1133">Transmembrane helix</keyword>
<keyword evidence="4" id="KW-1185">Reference proteome</keyword>